<evidence type="ECO:0000313" key="2">
    <source>
        <dbReference type="EMBL" id="EYC12315.1"/>
    </source>
</evidence>
<comment type="caution">
    <text evidence="2">The sequence shown here is derived from an EMBL/GenBank/DDBJ whole genome shotgun (WGS) entry which is preliminary data.</text>
</comment>
<proteinExistence type="predicted"/>
<dbReference type="OrthoDB" id="10253702at2759"/>
<dbReference type="EMBL" id="JARK01001384">
    <property type="protein sequence ID" value="EYC12315.1"/>
    <property type="molecule type" value="Genomic_DNA"/>
</dbReference>
<name>A0A016UAV8_9BILA</name>
<sequence length="71" mass="7790">MLIRVWVVWRGSSGGTIGMHYLGRATTTRVTVTRRGPVVTSPRTTRSPHRNHPTPYGTPTSVFPCPSSITV</sequence>
<reference evidence="3" key="1">
    <citation type="journal article" date="2015" name="Nat. Genet.">
        <title>The genome and transcriptome of the zoonotic hookworm Ancylostoma ceylanicum identify infection-specific gene families.</title>
        <authorList>
            <person name="Schwarz E.M."/>
            <person name="Hu Y."/>
            <person name="Antoshechkin I."/>
            <person name="Miller M.M."/>
            <person name="Sternberg P.W."/>
            <person name="Aroian R.V."/>
        </authorList>
    </citation>
    <scope>NUCLEOTIDE SEQUENCE</scope>
    <source>
        <strain evidence="3">HY135</strain>
    </source>
</reference>
<accession>A0A016UAV8</accession>
<gene>
    <name evidence="2" type="primary">Acey_s0048.g1722</name>
    <name evidence="2" type="ORF">Y032_0048g1722</name>
</gene>
<organism evidence="2 3">
    <name type="scientific">Ancylostoma ceylanicum</name>
    <dbReference type="NCBI Taxonomy" id="53326"/>
    <lineage>
        <taxon>Eukaryota</taxon>
        <taxon>Metazoa</taxon>
        <taxon>Ecdysozoa</taxon>
        <taxon>Nematoda</taxon>
        <taxon>Chromadorea</taxon>
        <taxon>Rhabditida</taxon>
        <taxon>Rhabditina</taxon>
        <taxon>Rhabditomorpha</taxon>
        <taxon>Strongyloidea</taxon>
        <taxon>Ancylostomatidae</taxon>
        <taxon>Ancylostomatinae</taxon>
        <taxon>Ancylostoma</taxon>
    </lineage>
</organism>
<evidence type="ECO:0000313" key="3">
    <source>
        <dbReference type="Proteomes" id="UP000024635"/>
    </source>
</evidence>
<protein>
    <submittedName>
        <fullName evidence="2">Uncharacterized protein</fullName>
    </submittedName>
</protein>
<feature type="region of interest" description="Disordered" evidence="1">
    <location>
        <begin position="34"/>
        <end position="63"/>
    </location>
</feature>
<dbReference type="AlphaFoldDB" id="A0A016UAV8"/>
<dbReference type="Proteomes" id="UP000024635">
    <property type="component" value="Unassembled WGS sequence"/>
</dbReference>
<evidence type="ECO:0000256" key="1">
    <source>
        <dbReference type="SAM" id="MobiDB-lite"/>
    </source>
</evidence>
<keyword evidence="3" id="KW-1185">Reference proteome</keyword>
<feature type="compositionally biased region" description="Low complexity" evidence="1">
    <location>
        <begin position="34"/>
        <end position="45"/>
    </location>
</feature>